<dbReference type="Pfam" id="PF01026">
    <property type="entry name" value="TatD_DNase"/>
    <property type="match status" value="1"/>
</dbReference>
<dbReference type="InterPro" id="IPR001130">
    <property type="entry name" value="TatD-like"/>
</dbReference>
<dbReference type="Gene3D" id="3.20.20.140">
    <property type="entry name" value="Metal-dependent hydrolases"/>
    <property type="match status" value="1"/>
</dbReference>
<evidence type="ECO:0000256" key="3">
    <source>
        <dbReference type="ARBA" id="ARBA00022801"/>
    </source>
</evidence>
<dbReference type="InterPro" id="IPR032466">
    <property type="entry name" value="Metal_Hydrolase"/>
</dbReference>
<dbReference type="SUPFAM" id="SSF51556">
    <property type="entry name" value="Metallo-dependent hydrolases"/>
    <property type="match status" value="1"/>
</dbReference>
<sequence>MLVDVHSHLSFPEFDQDRPEIIQRMLEHNVGYLIDPGINETTSRRAIALAKEHPFIRACVGLHPHEVRGPLSNPIIDGLSSLLIDEVVVGVGEIGLDYHYPDYDAAAQQEAFRTMLRLARHHNLPVVIHSRDAWKDTLRILRQERHSDLRGIMHCFSGDAAIAAECIELGLSISIPGTITYKKSILPEVVRAIDLRHILTETDAPYLSPVPFRGKRNEPSFVRYVTAAIAECKQIPLEEAEKHIEANTFRLFSPGGSPQKSDEKAESAV</sequence>
<proteinExistence type="inferred from homology"/>
<dbReference type="KEGG" id="paa:Paes_1656"/>
<keyword evidence="3 6" id="KW-0378">Hydrolase</keyword>
<feature type="region of interest" description="Disordered" evidence="5">
    <location>
        <begin position="250"/>
        <end position="269"/>
    </location>
</feature>
<feature type="binding site" evidence="4">
    <location>
        <position position="203"/>
    </location>
    <ligand>
        <name>a divalent metal cation</name>
        <dbReference type="ChEBI" id="CHEBI:60240"/>
        <label>1</label>
    </ligand>
</feature>
<dbReference type="FunFam" id="3.20.20.140:FF:000005">
    <property type="entry name" value="TatD family hydrolase"/>
    <property type="match status" value="1"/>
</dbReference>
<evidence type="ECO:0000256" key="4">
    <source>
        <dbReference type="PIRSR" id="PIRSR005902-1"/>
    </source>
</evidence>
<keyword evidence="7" id="KW-1185">Reference proteome</keyword>
<feature type="binding site" evidence="4">
    <location>
        <position position="6"/>
    </location>
    <ligand>
        <name>a divalent metal cation</name>
        <dbReference type="ChEBI" id="CHEBI:60240"/>
        <label>1</label>
    </ligand>
</feature>
<dbReference type="PANTHER" id="PTHR46124:SF2">
    <property type="entry name" value="D-AMINOACYL-TRNA DEACYLASE"/>
    <property type="match status" value="1"/>
</dbReference>
<dbReference type="STRING" id="290512.Paes_1656"/>
<feature type="binding site" evidence="4">
    <location>
        <position position="129"/>
    </location>
    <ligand>
        <name>a divalent metal cation</name>
        <dbReference type="ChEBI" id="CHEBI:60240"/>
        <label>2</label>
    </ligand>
</feature>
<comment type="similarity">
    <text evidence="1">Belongs to the metallo-dependent hydrolases superfamily. TatD-type hydrolase family.</text>
</comment>
<feature type="binding site" evidence="4">
    <location>
        <position position="93"/>
    </location>
    <ligand>
        <name>a divalent metal cation</name>
        <dbReference type="ChEBI" id="CHEBI:60240"/>
        <label>1</label>
    </ligand>
</feature>
<dbReference type="GO" id="GO:0046872">
    <property type="term" value="F:metal ion binding"/>
    <property type="evidence" value="ECO:0007669"/>
    <property type="project" value="UniProtKB-KW"/>
</dbReference>
<feature type="compositionally biased region" description="Basic and acidic residues" evidence="5">
    <location>
        <begin position="260"/>
        <end position="269"/>
    </location>
</feature>
<dbReference type="AlphaFoldDB" id="B4S3D5"/>
<organism evidence="6 7">
    <name type="scientific">Prosthecochloris aestuarii (strain DSM 271 / SK 413)</name>
    <dbReference type="NCBI Taxonomy" id="290512"/>
    <lineage>
        <taxon>Bacteria</taxon>
        <taxon>Pseudomonadati</taxon>
        <taxon>Chlorobiota</taxon>
        <taxon>Chlorobiia</taxon>
        <taxon>Chlorobiales</taxon>
        <taxon>Chlorobiaceae</taxon>
        <taxon>Prosthecochloris</taxon>
    </lineage>
</organism>
<evidence type="ECO:0000256" key="5">
    <source>
        <dbReference type="SAM" id="MobiDB-lite"/>
    </source>
</evidence>
<dbReference type="PROSITE" id="PS01091">
    <property type="entry name" value="TATD_3"/>
    <property type="match status" value="1"/>
</dbReference>
<dbReference type="RefSeq" id="WP_012506207.1">
    <property type="nucleotide sequence ID" value="NC_011059.1"/>
</dbReference>
<accession>B4S3D5</accession>
<evidence type="ECO:0000313" key="7">
    <source>
        <dbReference type="Proteomes" id="UP000002725"/>
    </source>
</evidence>
<reference evidence="6" key="1">
    <citation type="submission" date="2008-06" db="EMBL/GenBank/DDBJ databases">
        <title>Complete sequence of chromosome of Prosthecochloris aestuarii DSM 271.</title>
        <authorList>
            <consortium name="US DOE Joint Genome Institute"/>
            <person name="Lucas S."/>
            <person name="Copeland A."/>
            <person name="Lapidus A."/>
            <person name="Glavina del Rio T."/>
            <person name="Dalin E."/>
            <person name="Tice H."/>
            <person name="Bruce D."/>
            <person name="Goodwin L."/>
            <person name="Pitluck S."/>
            <person name="Schmutz J."/>
            <person name="Larimer F."/>
            <person name="Land M."/>
            <person name="Hauser L."/>
            <person name="Kyrpides N."/>
            <person name="Anderson I."/>
            <person name="Liu Z."/>
            <person name="Li T."/>
            <person name="Zhao F."/>
            <person name="Overmann J."/>
            <person name="Bryant D.A."/>
            <person name="Richardson P."/>
        </authorList>
    </citation>
    <scope>NUCLEOTIDE SEQUENCE [LARGE SCALE GENOMIC DNA]</scope>
    <source>
        <strain evidence="6">DSM 271</strain>
    </source>
</reference>
<dbReference type="PANTHER" id="PTHR46124">
    <property type="entry name" value="D-AMINOACYL-TRNA DEACYLASE"/>
    <property type="match status" value="1"/>
</dbReference>
<dbReference type="EMBL" id="CP001108">
    <property type="protein sequence ID" value="ACF46674.1"/>
    <property type="molecule type" value="Genomic_DNA"/>
</dbReference>
<dbReference type="HOGENOM" id="CLU_031506_4_0_10"/>
<evidence type="ECO:0000256" key="1">
    <source>
        <dbReference type="ARBA" id="ARBA00009275"/>
    </source>
</evidence>
<feature type="binding site" evidence="4">
    <location>
        <position position="154"/>
    </location>
    <ligand>
        <name>a divalent metal cation</name>
        <dbReference type="ChEBI" id="CHEBI:60240"/>
        <label>2</label>
    </ligand>
</feature>
<gene>
    <name evidence="6" type="ordered locus">Paes_1656</name>
</gene>
<dbReference type="Proteomes" id="UP000002725">
    <property type="component" value="Chromosome"/>
</dbReference>
<dbReference type="NCBIfam" id="TIGR00010">
    <property type="entry name" value="YchF/TatD family DNA exonuclease"/>
    <property type="match status" value="1"/>
</dbReference>
<feature type="binding site" evidence="4">
    <location>
        <position position="8"/>
    </location>
    <ligand>
        <name>a divalent metal cation</name>
        <dbReference type="ChEBI" id="CHEBI:60240"/>
        <label>1</label>
    </ligand>
</feature>
<protein>
    <submittedName>
        <fullName evidence="6">Hydrolase, TatD family</fullName>
    </submittedName>
</protein>
<dbReference type="CDD" id="cd01310">
    <property type="entry name" value="TatD_DNAse"/>
    <property type="match status" value="1"/>
</dbReference>
<evidence type="ECO:0000313" key="6">
    <source>
        <dbReference type="EMBL" id="ACF46674.1"/>
    </source>
</evidence>
<dbReference type="InterPro" id="IPR015991">
    <property type="entry name" value="TatD/YcfH-like"/>
</dbReference>
<dbReference type="eggNOG" id="COG0084">
    <property type="taxonomic scope" value="Bacteria"/>
</dbReference>
<keyword evidence="2 4" id="KW-0479">Metal-binding</keyword>
<dbReference type="InterPro" id="IPR018228">
    <property type="entry name" value="DNase_TatD-rel_CS"/>
</dbReference>
<dbReference type="GO" id="GO:0004536">
    <property type="term" value="F:DNA nuclease activity"/>
    <property type="evidence" value="ECO:0007669"/>
    <property type="project" value="InterPro"/>
</dbReference>
<dbReference type="GO" id="GO:0016788">
    <property type="term" value="F:hydrolase activity, acting on ester bonds"/>
    <property type="evidence" value="ECO:0007669"/>
    <property type="project" value="InterPro"/>
</dbReference>
<name>B4S3D5_PROA2</name>
<evidence type="ECO:0000256" key="2">
    <source>
        <dbReference type="ARBA" id="ARBA00022723"/>
    </source>
</evidence>
<dbReference type="PIRSF" id="PIRSF005902">
    <property type="entry name" value="DNase_TatD"/>
    <property type="match status" value="1"/>
</dbReference>